<organism evidence="1 2">
    <name type="scientific">Corynebacterium phocae</name>
    <dbReference type="NCBI Taxonomy" id="161895"/>
    <lineage>
        <taxon>Bacteria</taxon>
        <taxon>Bacillati</taxon>
        <taxon>Actinomycetota</taxon>
        <taxon>Actinomycetes</taxon>
        <taxon>Mycobacteriales</taxon>
        <taxon>Corynebacteriaceae</taxon>
        <taxon>Corynebacterium</taxon>
    </lineage>
</organism>
<accession>A0A1L7D5Z5</accession>
<dbReference type="Proteomes" id="UP000185491">
    <property type="component" value="Chromosome"/>
</dbReference>
<sequence>MESLSVLVNENLLAQSEPGIHSHYAHRKHLAGKTIAGEAIRSLCGAYFVPTQDHESLPKCPTCEEKFDNLPER</sequence>
<dbReference type="Pfam" id="PF11238">
    <property type="entry name" value="DUF3039"/>
    <property type="match status" value="1"/>
</dbReference>
<name>A0A1L7D5Z5_9CORY</name>
<dbReference type="AlphaFoldDB" id="A0A1L7D5Z5"/>
<reference evidence="1 2" key="1">
    <citation type="submission" date="2014-08" db="EMBL/GenBank/DDBJ databases">
        <title>Complete genome sequence of Corynebacterium phocae M408/89/1(T)(=DSM 44612(T)), isolated from the common seal (Phoca vitulina).</title>
        <authorList>
            <person name="Ruckert C."/>
            <person name="Albersmeier A."/>
            <person name="Winkler A."/>
            <person name="Kalinowski J."/>
        </authorList>
    </citation>
    <scope>NUCLEOTIDE SEQUENCE [LARGE SCALE GENOMIC DNA]</scope>
    <source>
        <strain evidence="1 2">M408/89/1</strain>
    </source>
</reference>
<gene>
    <name evidence="1" type="ORF">CPHO_00380</name>
</gene>
<evidence type="ECO:0008006" key="3">
    <source>
        <dbReference type="Google" id="ProtNLM"/>
    </source>
</evidence>
<dbReference type="EMBL" id="CP009249">
    <property type="protein sequence ID" value="APT93564.1"/>
    <property type="molecule type" value="Genomic_DNA"/>
</dbReference>
<proteinExistence type="predicted"/>
<dbReference type="InterPro" id="IPR021400">
    <property type="entry name" value="DUF3039"/>
</dbReference>
<evidence type="ECO:0000313" key="2">
    <source>
        <dbReference type="Proteomes" id="UP000185491"/>
    </source>
</evidence>
<protein>
    <recommendedName>
        <fullName evidence="3">DUF3039 domain-containing protein</fullName>
    </recommendedName>
</protein>
<keyword evidence="2" id="KW-1185">Reference proteome</keyword>
<dbReference type="KEGG" id="cpho:CPHO_00380"/>
<evidence type="ECO:0000313" key="1">
    <source>
        <dbReference type="EMBL" id="APT93564.1"/>
    </source>
</evidence>